<evidence type="ECO:0008006" key="12">
    <source>
        <dbReference type="Google" id="ProtNLM"/>
    </source>
</evidence>
<dbReference type="Gene3D" id="3.30.420.10">
    <property type="entry name" value="Ribonuclease H-like superfamily/Ribonuclease H"/>
    <property type="match status" value="1"/>
</dbReference>
<evidence type="ECO:0000313" key="6">
    <source>
        <dbReference type="EMBL" id="CAF4023413.1"/>
    </source>
</evidence>
<dbReference type="Proteomes" id="UP000663855">
    <property type="component" value="Unassembled WGS sequence"/>
</dbReference>
<dbReference type="InterPro" id="IPR036397">
    <property type="entry name" value="RNaseH_sf"/>
</dbReference>
<reference evidence="10" key="1">
    <citation type="submission" date="2021-02" db="EMBL/GenBank/DDBJ databases">
        <authorList>
            <person name="Nowell W R."/>
        </authorList>
    </citation>
    <scope>NUCLEOTIDE SEQUENCE</scope>
</reference>
<evidence type="ECO:0000313" key="9">
    <source>
        <dbReference type="EMBL" id="CAF4299641.1"/>
    </source>
</evidence>
<dbReference type="Proteomes" id="UP000663834">
    <property type="component" value="Unassembled WGS sequence"/>
</dbReference>
<dbReference type="Proteomes" id="UP000663842">
    <property type="component" value="Unassembled WGS sequence"/>
</dbReference>
<name>A0A820WDZ0_9BILA</name>
<dbReference type="Proteomes" id="UP000681720">
    <property type="component" value="Unassembled WGS sequence"/>
</dbReference>
<evidence type="ECO:0000313" key="7">
    <source>
        <dbReference type="EMBL" id="CAF4024139.1"/>
    </source>
</evidence>
<dbReference type="Proteomes" id="UP000663887">
    <property type="component" value="Unassembled WGS sequence"/>
</dbReference>
<dbReference type="EMBL" id="CAJNOV010000105">
    <property type="protein sequence ID" value="CAF0986273.1"/>
    <property type="molecule type" value="Genomic_DNA"/>
</dbReference>
<sequence length="182" mass="21112">MTKNIFLLQNKSVPANRRFYLSDRHTTAADVKSKRTKKCEPNLLVWITLFENGISKPFFSKQKQTVTQKAYLNNCVKARLIPLIDCYHTKEKVLFWPDLSSSHYGHDVIHYLNSNKVKLVPIAYNPQNCAQSRPIETLWSIINDMVDDNGWETKTIDQLKRRAIAKFKEIDLKLVQTMLSGV</sequence>
<comment type="caution">
    <text evidence="10">The sequence shown here is derived from an EMBL/GenBank/DDBJ whole genome shotgun (WGS) entry which is preliminary data.</text>
</comment>
<dbReference type="GO" id="GO:0003676">
    <property type="term" value="F:nucleic acid binding"/>
    <property type="evidence" value="ECO:0007669"/>
    <property type="project" value="InterPro"/>
</dbReference>
<dbReference type="EMBL" id="CAJNRF010000059">
    <property type="protein sequence ID" value="CAF1933933.1"/>
    <property type="molecule type" value="Genomic_DNA"/>
</dbReference>
<organism evidence="10 11">
    <name type="scientific">Rotaria magnacalcarata</name>
    <dbReference type="NCBI Taxonomy" id="392030"/>
    <lineage>
        <taxon>Eukaryota</taxon>
        <taxon>Metazoa</taxon>
        <taxon>Spiralia</taxon>
        <taxon>Gnathifera</taxon>
        <taxon>Rotifera</taxon>
        <taxon>Eurotatoria</taxon>
        <taxon>Bdelloidea</taxon>
        <taxon>Philodinida</taxon>
        <taxon>Philodinidae</taxon>
        <taxon>Rotaria</taxon>
    </lineage>
</organism>
<evidence type="ECO:0000313" key="5">
    <source>
        <dbReference type="EMBL" id="CAF2040104.1"/>
    </source>
</evidence>
<evidence type="ECO:0000313" key="3">
    <source>
        <dbReference type="EMBL" id="CAF1933933.1"/>
    </source>
</evidence>
<dbReference type="EMBL" id="CAJOBH010006433">
    <property type="protein sequence ID" value="CAF4056054.1"/>
    <property type="molecule type" value="Genomic_DNA"/>
</dbReference>
<accession>A0A820WDZ0</accession>
<dbReference type="EMBL" id="CAJOBG010055481">
    <property type="protein sequence ID" value="CAF4515623.1"/>
    <property type="molecule type" value="Genomic_DNA"/>
</dbReference>
<dbReference type="AlphaFoldDB" id="A0A820WDZ0"/>
<dbReference type="Proteomes" id="UP000681967">
    <property type="component" value="Unassembled WGS sequence"/>
</dbReference>
<dbReference type="OrthoDB" id="7156841at2759"/>
<gene>
    <name evidence="8" type="ORF">BYL167_LOCUS16693</name>
    <name evidence="1" type="ORF">CJN711_LOCUS1618</name>
    <name evidence="6" type="ORF">GIL414_LOCUS13001</name>
    <name evidence="2" type="ORF">KQP761_LOCUS37604</name>
    <name evidence="4" type="ORF">MBJ925_LOCUS10841</name>
    <name evidence="10" type="ORF">OVN521_LOCUS41560</name>
    <name evidence="7" type="ORF">SMN809_LOCUS13194</name>
    <name evidence="9" type="ORF">UXM345_LOCUS33338</name>
    <name evidence="3" type="ORF">WKI299_LOCUS1039</name>
    <name evidence="5" type="ORF">XDN619_LOCUS6518</name>
</gene>
<dbReference type="EMBL" id="CAJOBI010005176">
    <property type="protein sequence ID" value="CAF4024139.1"/>
    <property type="molecule type" value="Genomic_DNA"/>
</dbReference>
<dbReference type="EMBL" id="CAJOBF010010988">
    <property type="protein sequence ID" value="CAF4299641.1"/>
    <property type="molecule type" value="Genomic_DNA"/>
</dbReference>
<keyword evidence="11" id="KW-1185">Reference proteome</keyword>
<evidence type="ECO:0000313" key="8">
    <source>
        <dbReference type="EMBL" id="CAF4056054.1"/>
    </source>
</evidence>
<dbReference type="EMBL" id="CAJNOW010021279">
    <property type="protein sequence ID" value="CAF1683614.1"/>
    <property type="molecule type" value="Genomic_DNA"/>
</dbReference>
<evidence type="ECO:0000313" key="4">
    <source>
        <dbReference type="EMBL" id="CAF2036799.1"/>
    </source>
</evidence>
<dbReference type="EMBL" id="CAJNRE010004562">
    <property type="protein sequence ID" value="CAF2036799.1"/>
    <property type="molecule type" value="Genomic_DNA"/>
</dbReference>
<protein>
    <recommendedName>
        <fullName evidence="12">Transposase</fullName>
    </recommendedName>
</protein>
<dbReference type="EMBL" id="CAJNRG010001869">
    <property type="protein sequence ID" value="CAF2040104.1"/>
    <property type="molecule type" value="Genomic_DNA"/>
</dbReference>
<evidence type="ECO:0000313" key="2">
    <source>
        <dbReference type="EMBL" id="CAF1683614.1"/>
    </source>
</evidence>
<evidence type="ECO:0000313" key="11">
    <source>
        <dbReference type="Proteomes" id="UP000663866"/>
    </source>
</evidence>
<dbReference type="Proteomes" id="UP000663866">
    <property type="component" value="Unassembled WGS sequence"/>
</dbReference>
<dbReference type="EMBL" id="CAJOBJ010005181">
    <property type="protein sequence ID" value="CAF4023413.1"/>
    <property type="molecule type" value="Genomic_DNA"/>
</dbReference>
<evidence type="ECO:0000313" key="10">
    <source>
        <dbReference type="EMBL" id="CAF4515623.1"/>
    </source>
</evidence>
<evidence type="ECO:0000313" key="1">
    <source>
        <dbReference type="EMBL" id="CAF0986273.1"/>
    </source>
</evidence>
<dbReference type="Proteomes" id="UP000663824">
    <property type="component" value="Unassembled WGS sequence"/>
</dbReference>
<dbReference type="Proteomes" id="UP000676336">
    <property type="component" value="Unassembled WGS sequence"/>
</dbReference>
<proteinExistence type="predicted"/>
<dbReference type="Proteomes" id="UP000663856">
    <property type="component" value="Unassembled WGS sequence"/>
</dbReference>